<name>A0AA90P201_9BACI</name>
<evidence type="ECO:0000313" key="1">
    <source>
        <dbReference type="EMBL" id="MDP1419243.1"/>
    </source>
</evidence>
<evidence type="ECO:0000313" key="2">
    <source>
        <dbReference type="Proteomes" id="UP001178277"/>
    </source>
</evidence>
<proteinExistence type="predicted"/>
<gene>
    <name evidence="1" type="ORF">Q8G35_12560</name>
</gene>
<comment type="caution">
    <text evidence="1">The sequence shown here is derived from an EMBL/GenBank/DDBJ whole genome shotgun (WGS) entry which is preliminary data.</text>
</comment>
<reference evidence="1" key="1">
    <citation type="submission" date="2023-07" db="EMBL/GenBank/DDBJ databases">
        <title>Murine gut Bacillus species.</title>
        <authorList>
            <person name="Gutman E."/>
            <person name="Hashuel R."/>
            <person name="Litvak Y."/>
        </authorList>
    </citation>
    <scope>NUCLEOTIDE SEQUENCE</scope>
    <source>
        <strain evidence="1">RU283</strain>
    </source>
</reference>
<dbReference type="EMBL" id="JAUUTP010000011">
    <property type="protein sequence ID" value="MDP1419243.1"/>
    <property type="molecule type" value="Genomic_DNA"/>
</dbReference>
<dbReference type="Proteomes" id="UP001178277">
    <property type="component" value="Unassembled WGS sequence"/>
</dbReference>
<dbReference type="RefSeq" id="WP_305160527.1">
    <property type="nucleotide sequence ID" value="NZ_JAUUTP010000011.1"/>
</dbReference>
<dbReference type="AlphaFoldDB" id="A0AA90P201"/>
<protein>
    <submittedName>
        <fullName evidence="1">Uncharacterized protein</fullName>
    </submittedName>
</protein>
<organism evidence="1 2">
    <name type="scientific">Peribacillus simplex</name>
    <dbReference type="NCBI Taxonomy" id="1478"/>
    <lineage>
        <taxon>Bacteria</taxon>
        <taxon>Bacillati</taxon>
        <taxon>Bacillota</taxon>
        <taxon>Bacilli</taxon>
        <taxon>Bacillales</taxon>
        <taxon>Bacillaceae</taxon>
        <taxon>Peribacillus</taxon>
    </lineage>
</organism>
<accession>A0AA90P201</accession>
<sequence>MAKIIHFPNKDEDLIEQLEYITEQAREGKIKNYAFAAELQGEDEGLIATSYYNADVGTKQLLNSHIQVDIMAAMVEVNFFDE</sequence>